<evidence type="ECO:0000313" key="4">
    <source>
        <dbReference type="Proteomes" id="UP001296706"/>
    </source>
</evidence>
<keyword evidence="4" id="KW-1185">Reference proteome</keyword>
<dbReference type="Proteomes" id="UP001296706">
    <property type="component" value="Unassembled WGS sequence"/>
</dbReference>
<feature type="region of interest" description="Disordered" evidence="1">
    <location>
        <begin position="30"/>
        <end position="49"/>
    </location>
</feature>
<evidence type="ECO:0000256" key="2">
    <source>
        <dbReference type="SAM" id="SignalP"/>
    </source>
</evidence>
<keyword evidence="2" id="KW-0732">Signal</keyword>
<organism evidence="3 4">
    <name type="scientific">Pseudonocardia xinjiangensis</name>
    <dbReference type="NCBI Taxonomy" id="75289"/>
    <lineage>
        <taxon>Bacteria</taxon>
        <taxon>Bacillati</taxon>
        <taxon>Actinomycetota</taxon>
        <taxon>Actinomycetes</taxon>
        <taxon>Pseudonocardiales</taxon>
        <taxon>Pseudonocardiaceae</taxon>
        <taxon>Pseudonocardia</taxon>
    </lineage>
</organism>
<protein>
    <submittedName>
        <fullName evidence="3">Uncharacterized protein</fullName>
    </submittedName>
</protein>
<dbReference type="Pfam" id="PF20055">
    <property type="entry name" value="DUF6454"/>
    <property type="match status" value="1"/>
</dbReference>
<feature type="chain" id="PRO_5045854117" evidence="2">
    <location>
        <begin position="32"/>
        <end position="337"/>
    </location>
</feature>
<name>A0ABX1R7E6_9PSEU</name>
<evidence type="ECO:0000313" key="3">
    <source>
        <dbReference type="EMBL" id="NMH76307.1"/>
    </source>
</evidence>
<dbReference type="RefSeq" id="WP_169394387.1">
    <property type="nucleotide sequence ID" value="NZ_BAAAJH010000003.1"/>
</dbReference>
<dbReference type="EMBL" id="JAAXKY010000007">
    <property type="protein sequence ID" value="NMH76307.1"/>
    <property type="molecule type" value="Genomic_DNA"/>
</dbReference>
<dbReference type="InterPro" id="IPR046312">
    <property type="entry name" value="DUF6454"/>
</dbReference>
<feature type="signal peptide" evidence="2">
    <location>
        <begin position="1"/>
        <end position="31"/>
    </location>
</feature>
<sequence>MGRRSRLFGRGAAAAVLAVLALLPGAGGAAAAPSPGPGPASSAGDSGGDLASDLAAVDRSTAWTQLSTVKLNFPTYHPEGLVVTADRFYLSSTQIIEPTQTYPAPVDGFDRTPGKGVGHLFVIDRTGKLLKDVVLGHGDVYHPGGIDLHGNDLWVPVAQYRPGSTAEIDRVDIRTLEVTRAFTVDDHIGGIVYDASTGHLVGNNWGSRTFYEWTPSGKPVTTWKNPENLVDFQDCQYVPKGKMACGGITNLPQTPTAGGAKATYELGGIALLDLRTHAVVNEFPFQQWSAAGHVMTRNPLKLSADGDGITMWAAPDNGEESAGTQIYTWQAKVPKRS</sequence>
<accession>A0ABX1R7E6</accession>
<proteinExistence type="predicted"/>
<gene>
    <name evidence="3" type="ORF">HF577_04185</name>
</gene>
<reference evidence="3 4" key="1">
    <citation type="submission" date="2020-04" db="EMBL/GenBank/DDBJ databases">
        <authorList>
            <person name="Klaysubun C."/>
            <person name="Duangmal K."/>
            <person name="Lipun K."/>
        </authorList>
    </citation>
    <scope>NUCLEOTIDE SEQUENCE [LARGE SCALE GENOMIC DNA]</scope>
    <source>
        <strain evidence="3 4">JCM 11839</strain>
    </source>
</reference>
<evidence type="ECO:0000256" key="1">
    <source>
        <dbReference type="SAM" id="MobiDB-lite"/>
    </source>
</evidence>
<dbReference type="SUPFAM" id="SSF75011">
    <property type="entry name" value="3-carboxy-cis,cis-mucoante lactonizing enzyme"/>
    <property type="match status" value="1"/>
</dbReference>
<comment type="caution">
    <text evidence="3">The sequence shown here is derived from an EMBL/GenBank/DDBJ whole genome shotgun (WGS) entry which is preliminary data.</text>
</comment>